<proteinExistence type="predicted"/>
<accession>A0A3D8QEK5</accession>
<keyword evidence="3" id="KW-1185">Reference proteome</keyword>
<sequence>MVPMQIVCRVLRSGLFSQTLPTHSTQPGISVVVRSPIGRAQLLFVPLNLHDSGTEVMMKLRTALCTNFSTYTRTYWQLVACQKIEVGIGQAGIDQESDLESQVKPREVLLVSYQYDSILSQGLLNPRLLSIQDFCQSSEYRNLFEKPTKGYKTVLVLRNVLDAHQVFTTAALGAGVVGSIIGGILGTVVGVVTHRADYGLAVGFGTFASVVGLAAVGVAATALIKD</sequence>
<evidence type="ECO:0000256" key="1">
    <source>
        <dbReference type="SAM" id="Phobius"/>
    </source>
</evidence>
<dbReference type="Proteomes" id="UP000256645">
    <property type="component" value="Unassembled WGS sequence"/>
</dbReference>
<keyword evidence="1" id="KW-0812">Transmembrane</keyword>
<keyword evidence="1" id="KW-0472">Membrane</keyword>
<evidence type="ECO:0000313" key="3">
    <source>
        <dbReference type="Proteomes" id="UP000256645"/>
    </source>
</evidence>
<keyword evidence="1" id="KW-1133">Transmembrane helix</keyword>
<comment type="caution">
    <text evidence="2">The sequence shown here is derived from an EMBL/GenBank/DDBJ whole genome shotgun (WGS) entry which is preliminary data.</text>
</comment>
<evidence type="ECO:0000313" key="2">
    <source>
        <dbReference type="EMBL" id="RDW59864.1"/>
    </source>
</evidence>
<organism evidence="2 3">
    <name type="scientific">Coleophoma cylindrospora</name>
    <dbReference type="NCBI Taxonomy" id="1849047"/>
    <lineage>
        <taxon>Eukaryota</taxon>
        <taxon>Fungi</taxon>
        <taxon>Dikarya</taxon>
        <taxon>Ascomycota</taxon>
        <taxon>Pezizomycotina</taxon>
        <taxon>Leotiomycetes</taxon>
        <taxon>Helotiales</taxon>
        <taxon>Dermateaceae</taxon>
        <taxon>Coleophoma</taxon>
    </lineage>
</organism>
<gene>
    <name evidence="2" type="ORF">BP6252_12951</name>
</gene>
<feature type="transmembrane region" description="Helical" evidence="1">
    <location>
        <begin position="166"/>
        <end position="192"/>
    </location>
</feature>
<protein>
    <submittedName>
        <fullName evidence="2">Uncharacterized protein</fullName>
    </submittedName>
</protein>
<dbReference type="EMBL" id="PDLM01000016">
    <property type="protein sequence ID" value="RDW59864.1"/>
    <property type="molecule type" value="Genomic_DNA"/>
</dbReference>
<name>A0A3D8QEK5_9HELO</name>
<dbReference type="AlphaFoldDB" id="A0A3D8QEK5"/>
<feature type="transmembrane region" description="Helical" evidence="1">
    <location>
        <begin position="198"/>
        <end position="224"/>
    </location>
</feature>
<reference evidence="2 3" key="1">
    <citation type="journal article" date="2018" name="IMA Fungus">
        <title>IMA Genome-F 9: Draft genome sequence of Annulohypoxylon stygium, Aspergillus mulundensis, Berkeleyomyces basicola (syn. Thielaviopsis basicola), Ceratocystis smalleyi, two Cercospora beticola strains, Coleophoma cylindrospora, Fusarium fracticaudum, Phialophora cf. hyalina, and Morchella septimelata.</title>
        <authorList>
            <person name="Wingfield B.D."/>
            <person name="Bills G.F."/>
            <person name="Dong Y."/>
            <person name="Huang W."/>
            <person name="Nel W.J."/>
            <person name="Swalarsk-Parry B.S."/>
            <person name="Vaghefi N."/>
            <person name="Wilken P.M."/>
            <person name="An Z."/>
            <person name="de Beer Z.W."/>
            <person name="De Vos L."/>
            <person name="Chen L."/>
            <person name="Duong T.A."/>
            <person name="Gao Y."/>
            <person name="Hammerbacher A."/>
            <person name="Kikkert J.R."/>
            <person name="Li Y."/>
            <person name="Li H."/>
            <person name="Li K."/>
            <person name="Li Q."/>
            <person name="Liu X."/>
            <person name="Ma X."/>
            <person name="Naidoo K."/>
            <person name="Pethybridge S.J."/>
            <person name="Sun J."/>
            <person name="Steenkamp E.T."/>
            <person name="van der Nest M.A."/>
            <person name="van Wyk S."/>
            <person name="Wingfield M.J."/>
            <person name="Xiong C."/>
            <person name="Yue Q."/>
            <person name="Zhang X."/>
        </authorList>
    </citation>
    <scope>NUCLEOTIDE SEQUENCE [LARGE SCALE GENOMIC DNA]</scope>
    <source>
        <strain evidence="2 3">BP6252</strain>
    </source>
</reference>